<evidence type="ECO:0000313" key="1">
    <source>
        <dbReference type="EMBL" id="KZV93186.1"/>
    </source>
</evidence>
<sequence>VPVYNADGSLNGHIKEYVELRIIIRDSAGNEHAERRDLPVANLAGKHDIFLGFDWLEQHNPLIDWRKQSL</sequence>
<feature type="non-terminal residue" evidence="2">
    <location>
        <position position="70"/>
    </location>
</feature>
<evidence type="ECO:0000313" key="3">
    <source>
        <dbReference type="EMBL" id="KZV96999.1"/>
    </source>
</evidence>
<feature type="non-terminal residue" evidence="2">
    <location>
        <position position="1"/>
    </location>
</feature>
<dbReference type="STRING" id="1314781.A0A165K538"/>
<evidence type="ECO:0000313" key="2">
    <source>
        <dbReference type="EMBL" id="KZV95806.1"/>
    </source>
</evidence>
<accession>A0A165K538</accession>
<gene>
    <name evidence="3" type="ORF">EXIGLDRAFT_576624</name>
    <name evidence="1" type="ORF">EXIGLDRAFT_581675</name>
    <name evidence="2" type="ORF">EXIGLDRAFT_585469</name>
</gene>
<reference evidence="2 4" key="1">
    <citation type="journal article" date="2016" name="Mol. Biol. Evol.">
        <title>Comparative Genomics of Early-Diverging Mushroom-Forming Fungi Provides Insights into the Origins of Lignocellulose Decay Capabilities.</title>
        <authorList>
            <person name="Nagy L.G."/>
            <person name="Riley R."/>
            <person name="Tritt A."/>
            <person name="Adam C."/>
            <person name="Daum C."/>
            <person name="Floudas D."/>
            <person name="Sun H."/>
            <person name="Yadav J.S."/>
            <person name="Pangilinan J."/>
            <person name="Larsson K.H."/>
            <person name="Matsuura K."/>
            <person name="Barry K."/>
            <person name="Labutti K."/>
            <person name="Kuo R."/>
            <person name="Ohm R.A."/>
            <person name="Bhattacharya S.S."/>
            <person name="Shirouzu T."/>
            <person name="Yoshinaga Y."/>
            <person name="Martin F.M."/>
            <person name="Grigoriev I.V."/>
            <person name="Hibbett D.S."/>
        </authorList>
    </citation>
    <scope>NUCLEOTIDE SEQUENCE [LARGE SCALE GENOMIC DNA]</scope>
    <source>
        <strain evidence="2 4">HHB12029</strain>
    </source>
</reference>
<keyword evidence="4" id="KW-1185">Reference proteome</keyword>
<organism evidence="2 4">
    <name type="scientific">Exidia glandulosa HHB12029</name>
    <dbReference type="NCBI Taxonomy" id="1314781"/>
    <lineage>
        <taxon>Eukaryota</taxon>
        <taxon>Fungi</taxon>
        <taxon>Dikarya</taxon>
        <taxon>Basidiomycota</taxon>
        <taxon>Agaricomycotina</taxon>
        <taxon>Agaricomycetes</taxon>
        <taxon>Auriculariales</taxon>
        <taxon>Exidiaceae</taxon>
        <taxon>Exidia</taxon>
    </lineage>
</organism>
<dbReference type="Gene3D" id="2.40.70.10">
    <property type="entry name" value="Acid Proteases"/>
    <property type="match status" value="1"/>
</dbReference>
<dbReference type="AlphaFoldDB" id="A0A165K538"/>
<dbReference type="OrthoDB" id="128646at2759"/>
<dbReference type="InterPro" id="IPR021109">
    <property type="entry name" value="Peptidase_aspartic_dom_sf"/>
</dbReference>
<dbReference type="EMBL" id="KV425951">
    <property type="protein sequence ID" value="KZV95806.1"/>
    <property type="molecule type" value="Genomic_DNA"/>
</dbReference>
<dbReference type="EMBL" id="KV425935">
    <property type="protein sequence ID" value="KZV96999.1"/>
    <property type="molecule type" value="Genomic_DNA"/>
</dbReference>
<proteinExistence type="predicted"/>
<dbReference type="EMBL" id="KV425994">
    <property type="protein sequence ID" value="KZV93186.1"/>
    <property type="molecule type" value="Genomic_DNA"/>
</dbReference>
<name>A0A165K538_EXIGL</name>
<protein>
    <submittedName>
        <fullName evidence="2">Uncharacterized protein</fullName>
    </submittedName>
</protein>
<dbReference type="Proteomes" id="UP000077266">
    <property type="component" value="Unassembled WGS sequence"/>
</dbReference>
<evidence type="ECO:0000313" key="4">
    <source>
        <dbReference type="Proteomes" id="UP000077266"/>
    </source>
</evidence>